<organism evidence="1 2">
    <name type="scientific">Mycena alexandri</name>
    <dbReference type="NCBI Taxonomy" id="1745969"/>
    <lineage>
        <taxon>Eukaryota</taxon>
        <taxon>Fungi</taxon>
        <taxon>Dikarya</taxon>
        <taxon>Basidiomycota</taxon>
        <taxon>Agaricomycotina</taxon>
        <taxon>Agaricomycetes</taxon>
        <taxon>Agaricomycetidae</taxon>
        <taxon>Agaricales</taxon>
        <taxon>Marasmiineae</taxon>
        <taxon>Mycenaceae</taxon>
        <taxon>Mycena</taxon>
    </lineage>
</organism>
<dbReference type="Proteomes" id="UP001218188">
    <property type="component" value="Unassembled WGS sequence"/>
</dbReference>
<dbReference type="EMBL" id="JARJCM010000011">
    <property type="protein sequence ID" value="KAJ7042888.1"/>
    <property type="molecule type" value="Genomic_DNA"/>
</dbReference>
<accession>A0AAD6TEK9</accession>
<proteinExistence type="predicted"/>
<keyword evidence="2" id="KW-1185">Reference proteome</keyword>
<dbReference type="AlphaFoldDB" id="A0AAD6TEK9"/>
<gene>
    <name evidence="1" type="ORF">C8F04DRAFT_1229604</name>
</gene>
<sequence length="176" mass="20132">MEMDDMWIPFIALLPLKRFYGPSWSLLSMLPSNIMFSHLTHLELHDSIDSEDTNALIAFLASLPALTHLAFDDLNASSLCSSLLNTCKSLCVLVILLSVVIQRFYGDHTQDAVLVQDSRFVCIRCDNYLHDWLMGARWGLDYWHRAELVIAKRRAREIDPLQIDLLEDQSLDIVLA</sequence>
<evidence type="ECO:0000313" key="1">
    <source>
        <dbReference type="EMBL" id="KAJ7042888.1"/>
    </source>
</evidence>
<protein>
    <submittedName>
        <fullName evidence="1">Uncharacterized protein</fullName>
    </submittedName>
</protein>
<evidence type="ECO:0000313" key="2">
    <source>
        <dbReference type="Proteomes" id="UP001218188"/>
    </source>
</evidence>
<reference evidence="1" key="1">
    <citation type="submission" date="2023-03" db="EMBL/GenBank/DDBJ databases">
        <title>Massive genome expansion in bonnet fungi (Mycena s.s.) driven by repeated elements and novel gene families across ecological guilds.</title>
        <authorList>
            <consortium name="Lawrence Berkeley National Laboratory"/>
            <person name="Harder C.B."/>
            <person name="Miyauchi S."/>
            <person name="Viragh M."/>
            <person name="Kuo A."/>
            <person name="Thoen E."/>
            <person name="Andreopoulos B."/>
            <person name="Lu D."/>
            <person name="Skrede I."/>
            <person name="Drula E."/>
            <person name="Henrissat B."/>
            <person name="Morin E."/>
            <person name="Kohler A."/>
            <person name="Barry K."/>
            <person name="LaButti K."/>
            <person name="Morin E."/>
            <person name="Salamov A."/>
            <person name="Lipzen A."/>
            <person name="Mereny Z."/>
            <person name="Hegedus B."/>
            <person name="Baldrian P."/>
            <person name="Stursova M."/>
            <person name="Weitz H."/>
            <person name="Taylor A."/>
            <person name="Grigoriev I.V."/>
            <person name="Nagy L.G."/>
            <person name="Martin F."/>
            <person name="Kauserud H."/>
        </authorList>
    </citation>
    <scope>NUCLEOTIDE SEQUENCE</scope>
    <source>
        <strain evidence="1">CBHHK200</strain>
    </source>
</reference>
<comment type="caution">
    <text evidence="1">The sequence shown here is derived from an EMBL/GenBank/DDBJ whole genome shotgun (WGS) entry which is preliminary data.</text>
</comment>
<name>A0AAD6TEK9_9AGAR</name>